<dbReference type="RefSeq" id="WP_199493831.1">
    <property type="nucleotide sequence ID" value="NZ_CAXBHZ010000014.1"/>
</dbReference>
<comment type="caution">
    <text evidence="2">The sequence shown here is derived from an EMBL/GenBank/DDBJ whole genome shotgun (WGS) entry which is preliminary data.</text>
</comment>
<dbReference type="InterPro" id="IPR024079">
    <property type="entry name" value="MetalloPept_cat_dom_sf"/>
</dbReference>
<accession>A0A8I1KJH1</accession>
<dbReference type="GO" id="GO:0004177">
    <property type="term" value="F:aminopeptidase activity"/>
    <property type="evidence" value="ECO:0007669"/>
    <property type="project" value="TreeGrafter"/>
</dbReference>
<dbReference type="Gene3D" id="1.10.472.150">
    <property type="entry name" value="Glucose-regulated metallo-peptidase M90, N-terminal domain"/>
    <property type="match status" value="1"/>
</dbReference>
<sequence>MFKRLRTWFENRRIKKMGFTESEWESAVVDWPVIARYKGAERDALRDMTLRFLVRKNFASGGGFQFNDAMCLKIATMACVPVLHLGLDWYDHIYSIILYEGDFVPNRPYRSDDGVVHAHSPGLSGEAWLQGPLILSWQSVCHTGPHSRHGKAANVVIHEFAHKLDMLRDGANGAPPMHPDMKPGEWHDIFSAAWERLQSDSVHHRPLPLDGYSLTSPAEFFAVCSETFFEDPETMKEHMPEVYRLLCQFYRQTPC</sequence>
<dbReference type="AlphaFoldDB" id="A0A8I1KJH1"/>
<organism evidence="2 3">
    <name type="scientific">Idiomarina abyssalis</name>
    <dbReference type="NCBI Taxonomy" id="86102"/>
    <lineage>
        <taxon>Bacteria</taxon>
        <taxon>Pseudomonadati</taxon>
        <taxon>Pseudomonadota</taxon>
        <taxon>Gammaproteobacteria</taxon>
        <taxon>Alteromonadales</taxon>
        <taxon>Idiomarinaceae</taxon>
        <taxon>Idiomarina</taxon>
    </lineage>
</organism>
<dbReference type="CDD" id="cd20169">
    <property type="entry name" value="Peptidase_M90_mtfA"/>
    <property type="match status" value="1"/>
</dbReference>
<reference evidence="2 4" key="1">
    <citation type="submission" date="2020-09" db="EMBL/GenBank/DDBJ databases">
        <title>Draft Genomes of Bacterial Isolates from North Pond Shallow Sediments.</title>
        <authorList>
            <person name="Kiel Reese B."/>
            <person name="Mullis M."/>
            <person name="Weisend R.E."/>
        </authorList>
    </citation>
    <scope>NUCLEOTIDE SEQUENCE</scope>
    <source>
        <strain evidence="2">KJE-2</strain>
        <strain evidence="1 4">KJE-3</strain>
    </source>
</reference>
<name>A0A8I1KJH1_9GAMM</name>
<dbReference type="EMBL" id="JAEMOP010000002">
    <property type="protein sequence ID" value="MBJ7316024.1"/>
    <property type="molecule type" value="Genomic_DNA"/>
</dbReference>
<protein>
    <submittedName>
        <fullName evidence="2">Zinc-dependent peptidase</fullName>
    </submittedName>
</protein>
<dbReference type="Proteomes" id="UP000621390">
    <property type="component" value="Unassembled WGS sequence"/>
</dbReference>
<dbReference type="Gene3D" id="3.40.390.10">
    <property type="entry name" value="Collagenase (Catalytic Domain)"/>
    <property type="match status" value="1"/>
</dbReference>
<dbReference type="EMBL" id="JAEMOS010000010">
    <property type="protein sequence ID" value="MBJ7265990.1"/>
    <property type="molecule type" value="Genomic_DNA"/>
</dbReference>
<dbReference type="InterPro" id="IPR042252">
    <property type="entry name" value="MtfA_N"/>
</dbReference>
<evidence type="ECO:0000313" key="2">
    <source>
        <dbReference type="EMBL" id="MBJ7316024.1"/>
    </source>
</evidence>
<dbReference type="Pfam" id="PF06167">
    <property type="entry name" value="Peptidase_M90"/>
    <property type="match status" value="1"/>
</dbReference>
<dbReference type="PANTHER" id="PTHR30164:SF2">
    <property type="entry name" value="PROTEIN MTFA"/>
    <property type="match status" value="1"/>
</dbReference>
<evidence type="ECO:0000313" key="3">
    <source>
        <dbReference type="Proteomes" id="UP000621390"/>
    </source>
</evidence>
<dbReference type="Proteomes" id="UP000655994">
    <property type="component" value="Unassembled WGS sequence"/>
</dbReference>
<evidence type="ECO:0000313" key="4">
    <source>
        <dbReference type="Proteomes" id="UP000655994"/>
    </source>
</evidence>
<dbReference type="PANTHER" id="PTHR30164">
    <property type="entry name" value="MTFA PEPTIDASE"/>
    <property type="match status" value="1"/>
</dbReference>
<gene>
    <name evidence="1" type="ORF">JHC10_03420</name>
    <name evidence="2" type="ORF">JHC11_08460</name>
</gene>
<evidence type="ECO:0000313" key="1">
    <source>
        <dbReference type="EMBL" id="MBJ7265990.1"/>
    </source>
</evidence>
<dbReference type="GO" id="GO:0005829">
    <property type="term" value="C:cytosol"/>
    <property type="evidence" value="ECO:0007669"/>
    <property type="project" value="TreeGrafter"/>
</dbReference>
<keyword evidence="4" id="KW-1185">Reference proteome</keyword>
<dbReference type="InterPro" id="IPR010384">
    <property type="entry name" value="MtfA_fam"/>
</dbReference>
<dbReference type="GO" id="GO:0008237">
    <property type="term" value="F:metallopeptidase activity"/>
    <property type="evidence" value="ECO:0007669"/>
    <property type="project" value="InterPro"/>
</dbReference>
<dbReference type="SUPFAM" id="SSF55486">
    <property type="entry name" value="Metalloproteases ('zincins'), catalytic domain"/>
    <property type="match status" value="1"/>
</dbReference>
<proteinExistence type="predicted"/>